<comment type="caution">
    <text evidence="1">The sequence shown here is derived from an EMBL/GenBank/DDBJ whole genome shotgun (WGS) entry which is preliminary data.</text>
</comment>
<protein>
    <submittedName>
        <fullName evidence="1">Uncharacterized protein</fullName>
    </submittedName>
</protein>
<evidence type="ECO:0000313" key="1">
    <source>
        <dbReference type="EMBL" id="GIY90348.1"/>
    </source>
</evidence>
<gene>
    <name evidence="1" type="ORF">CDAR_417171</name>
</gene>
<evidence type="ECO:0000313" key="2">
    <source>
        <dbReference type="Proteomes" id="UP001054837"/>
    </source>
</evidence>
<dbReference type="EMBL" id="BPLQ01015712">
    <property type="protein sequence ID" value="GIY90348.1"/>
    <property type="molecule type" value="Genomic_DNA"/>
</dbReference>
<sequence length="119" mass="13723">MGISEGLNVCFLSFPIQRFLTSASPLPSHLFADRLRNRLSALGNVWYMLLSTIMPYQGYGIVARRVNVQPPSTHGGKRQLRYRVRGKFNRKSSSKKCISNAYLFRFPPFPWQPGMRQEE</sequence>
<dbReference type="AlphaFoldDB" id="A0AAV4X968"/>
<keyword evidence="2" id="KW-1185">Reference proteome</keyword>
<proteinExistence type="predicted"/>
<reference evidence="1 2" key="1">
    <citation type="submission" date="2021-06" db="EMBL/GenBank/DDBJ databases">
        <title>Caerostris darwini draft genome.</title>
        <authorList>
            <person name="Kono N."/>
            <person name="Arakawa K."/>
        </authorList>
    </citation>
    <scope>NUCLEOTIDE SEQUENCE [LARGE SCALE GENOMIC DNA]</scope>
</reference>
<dbReference type="Proteomes" id="UP001054837">
    <property type="component" value="Unassembled WGS sequence"/>
</dbReference>
<organism evidence="1 2">
    <name type="scientific">Caerostris darwini</name>
    <dbReference type="NCBI Taxonomy" id="1538125"/>
    <lineage>
        <taxon>Eukaryota</taxon>
        <taxon>Metazoa</taxon>
        <taxon>Ecdysozoa</taxon>
        <taxon>Arthropoda</taxon>
        <taxon>Chelicerata</taxon>
        <taxon>Arachnida</taxon>
        <taxon>Araneae</taxon>
        <taxon>Araneomorphae</taxon>
        <taxon>Entelegynae</taxon>
        <taxon>Araneoidea</taxon>
        <taxon>Araneidae</taxon>
        <taxon>Caerostris</taxon>
    </lineage>
</organism>
<accession>A0AAV4X968</accession>
<name>A0AAV4X968_9ARAC</name>